<reference evidence="1 2" key="1">
    <citation type="submission" date="2019-07" db="EMBL/GenBank/DDBJ databases">
        <title>Whole genome shotgun sequence of Halolactibacillus alkaliphilus NBRC 103919.</title>
        <authorList>
            <person name="Hosoyama A."/>
            <person name="Uohara A."/>
            <person name="Ohji S."/>
            <person name="Ichikawa N."/>
        </authorList>
    </citation>
    <scope>NUCLEOTIDE SEQUENCE [LARGE SCALE GENOMIC DNA]</scope>
    <source>
        <strain evidence="1 2">NBRC 103919</strain>
    </source>
</reference>
<evidence type="ECO:0000313" key="2">
    <source>
        <dbReference type="Proteomes" id="UP000321400"/>
    </source>
</evidence>
<accession>A0A511X3P1</accession>
<proteinExistence type="predicted"/>
<protein>
    <submittedName>
        <fullName evidence="1">Uncharacterized protein</fullName>
    </submittedName>
</protein>
<dbReference type="EMBL" id="BJYE01000032">
    <property type="protein sequence ID" value="GEN57547.1"/>
    <property type="molecule type" value="Genomic_DNA"/>
</dbReference>
<gene>
    <name evidence="1" type="ORF">HAL01_20110</name>
</gene>
<dbReference type="AlphaFoldDB" id="A0A511X3P1"/>
<keyword evidence="2" id="KW-1185">Reference proteome</keyword>
<name>A0A511X3P1_9BACI</name>
<organism evidence="1 2">
    <name type="scientific">Halolactibacillus alkaliphilus</name>
    <dbReference type="NCBI Taxonomy" id="442899"/>
    <lineage>
        <taxon>Bacteria</taxon>
        <taxon>Bacillati</taxon>
        <taxon>Bacillota</taxon>
        <taxon>Bacilli</taxon>
        <taxon>Bacillales</taxon>
        <taxon>Bacillaceae</taxon>
        <taxon>Halolactibacillus</taxon>
    </lineage>
</organism>
<sequence>MHDAGLLSEKAINKKNLKKVVKTLTKWYYKFNVKPLYSRNLIKGIFFYHKV</sequence>
<dbReference type="Proteomes" id="UP000321400">
    <property type="component" value="Unassembled WGS sequence"/>
</dbReference>
<comment type="caution">
    <text evidence="1">The sequence shown here is derived from an EMBL/GenBank/DDBJ whole genome shotgun (WGS) entry which is preliminary data.</text>
</comment>
<evidence type="ECO:0000313" key="1">
    <source>
        <dbReference type="EMBL" id="GEN57547.1"/>
    </source>
</evidence>